<accession>A0AAW1XJR4</accession>
<reference evidence="5 6" key="1">
    <citation type="journal article" date="2023" name="G3 (Bethesda)">
        <title>A chromosome-length genome assembly and annotation of blackberry (Rubus argutus, cv. 'Hillquist').</title>
        <authorList>
            <person name="Bruna T."/>
            <person name="Aryal R."/>
            <person name="Dudchenko O."/>
            <person name="Sargent D.J."/>
            <person name="Mead D."/>
            <person name="Buti M."/>
            <person name="Cavallini A."/>
            <person name="Hytonen T."/>
            <person name="Andres J."/>
            <person name="Pham M."/>
            <person name="Weisz D."/>
            <person name="Mascagni F."/>
            <person name="Usai G."/>
            <person name="Natali L."/>
            <person name="Bassil N."/>
            <person name="Fernandez G.E."/>
            <person name="Lomsadze A."/>
            <person name="Armour M."/>
            <person name="Olukolu B."/>
            <person name="Poorten T."/>
            <person name="Britton C."/>
            <person name="Davik J."/>
            <person name="Ashrafi H."/>
            <person name="Aiden E.L."/>
            <person name="Borodovsky M."/>
            <person name="Worthington M."/>
        </authorList>
    </citation>
    <scope>NUCLEOTIDE SEQUENCE [LARGE SCALE GENOMIC DNA]</scope>
    <source>
        <strain evidence="5">PI 553951</strain>
    </source>
</reference>
<evidence type="ECO:0000313" key="6">
    <source>
        <dbReference type="Proteomes" id="UP001457282"/>
    </source>
</evidence>
<comment type="caution">
    <text evidence="5">The sequence shown here is derived from an EMBL/GenBank/DDBJ whole genome shotgun (WGS) entry which is preliminary data.</text>
</comment>
<evidence type="ECO:0000256" key="2">
    <source>
        <dbReference type="ARBA" id="ARBA00022729"/>
    </source>
</evidence>
<dbReference type="GO" id="GO:0030247">
    <property type="term" value="F:polysaccharide binding"/>
    <property type="evidence" value="ECO:0007669"/>
    <property type="project" value="InterPro"/>
</dbReference>
<feature type="domain" description="Wall-associated receptor kinase galacturonan-binding" evidence="4">
    <location>
        <begin position="36"/>
        <end position="106"/>
    </location>
</feature>
<dbReference type="PANTHER" id="PTHR33491">
    <property type="entry name" value="OSJNBA0016N04.9 PROTEIN"/>
    <property type="match status" value="1"/>
</dbReference>
<protein>
    <recommendedName>
        <fullName evidence="4">Wall-associated receptor kinase galacturonan-binding domain-containing protein</fullName>
    </recommendedName>
</protein>
<comment type="subcellular location">
    <subcellularLocation>
        <location evidence="1">Membrane</location>
        <topology evidence="1">Single-pass membrane protein</topology>
    </subcellularLocation>
</comment>
<keyword evidence="6" id="KW-1185">Reference proteome</keyword>
<dbReference type="AlphaFoldDB" id="A0AAW1XJR4"/>
<dbReference type="Pfam" id="PF13947">
    <property type="entry name" value="GUB_WAK_bind"/>
    <property type="match status" value="1"/>
</dbReference>
<evidence type="ECO:0000256" key="1">
    <source>
        <dbReference type="ARBA" id="ARBA00004167"/>
    </source>
</evidence>
<dbReference type="GO" id="GO:0016020">
    <property type="term" value="C:membrane"/>
    <property type="evidence" value="ECO:0007669"/>
    <property type="project" value="UniProtKB-SubCell"/>
</dbReference>
<dbReference type="Proteomes" id="UP001457282">
    <property type="component" value="Unassembled WGS sequence"/>
</dbReference>
<evidence type="ECO:0000256" key="3">
    <source>
        <dbReference type="SAM" id="SignalP"/>
    </source>
</evidence>
<evidence type="ECO:0000313" key="5">
    <source>
        <dbReference type="EMBL" id="KAK9936942.1"/>
    </source>
</evidence>
<feature type="signal peptide" evidence="3">
    <location>
        <begin position="1"/>
        <end position="32"/>
    </location>
</feature>
<name>A0AAW1XJR4_RUBAR</name>
<gene>
    <name evidence="5" type="ORF">M0R45_013762</name>
</gene>
<dbReference type="EMBL" id="JBEDUW010000003">
    <property type="protein sequence ID" value="KAK9936942.1"/>
    <property type="molecule type" value="Genomic_DNA"/>
</dbReference>
<sequence length="230" mass="24945">MALHGRMLLLQLSLVTLLLAAATTRMLAAAQALPNCNEKCGDIPVPYPFGLTDGCFLHVPGQDADDQPFKITCNHNTAPPSLQFLSSDTYASNVTDITNISVGEGELQVMVATSRNCYINNTCTPSLYRPSVLNLPPSYTISEKNKLISIGCNKVAMLEGYLQQVTDPEQPFSVGFSGMSLCQNEFGKRFPETCTDFGCSMNPVPSGMKKLHGGSVDSRYGPRKYYTVGI</sequence>
<keyword evidence="2 3" id="KW-0732">Signal</keyword>
<evidence type="ECO:0000259" key="4">
    <source>
        <dbReference type="Pfam" id="PF13947"/>
    </source>
</evidence>
<proteinExistence type="predicted"/>
<organism evidence="5 6">
    <name type="scientific">Rubus argutus</name>
    <name type="common">Southern blackberry</name>
    <dbReference type="NCBI Taxonomy" id="59490"/>
    <lineage>
        <taxon>Eukaryota</taxon>
        <taxon>Viridiplantae</taxon>
        <taxon>Streptophyta</taxon>
        <taxon>Embryophyta</taxon>
        <taxon>Tracheophyta</taxon>
        <taxon>Spermatophyta</taxon>
        <taxon>Magnoliopsida</taxon>
        <taxon>eudicotyledons</taxon>
        <taxon>Gunneridae</taxon>
        <taxon>Pentapetalae</taxon>
        <taxon>rosids</taxon>
        <taxon>fabids</taxon>
        <taxon>Rosales</taxon>
        <taxon>Rosaceae</taxon>
        <taxon>Rosoideae</taxon>
        <taxon>Rosoideae incertae sedis</taxon>
        <taxon>Rubus</taxon>
    </lineage>
</organism>
<dbReference type="InterPro" id="IPR025287">
    <property type="entry name" value="WAK_GUB"/>
</dbReference>
<feature type="chain" id="PRO_5043441560" description="Wall-associated receptor kinase galacturonan-binding domain-containing protein" evidence="3">
    <location>
        <begin position="33"/>
        <end position="230"/>
    </location>
</feature>